<evidence type="ECO:0000313" key="16">
    <source>
        <dbReference type="Proteomes" id="UP001558101"/>
    </source>
</evidence>
<evidence type="ECO:0000256" key="2">
    <source>
        <dbReference type="ARBA" id="ARBA00004429"/>
    </source>
</evidence>
<evidence type="ECO:0000256" key="11">
    <source>
        <dbReference type="SAM" id="Phobius"/>
    </source>
</evidence>
<feature type="transmembrane region" description="Helical" evidence="11">
    <location>
        <begin position="159"/>
        <end position="181"/>
    </location>
</feature>
<evidence type="ECO:0000256" key="4">
    <source>
        <dbReference type="ARBA" id="ARBA00022448"/>
    </source>
</evidence>
<keyword evidence="9 11" id="KW-1133">Transmembrane helix</keyword>
<evidence type="ECO:0000256" key="5">
    <source>
        <dbReference type="ARBA" id="ARBA00022475"/>
    </source>
</evidence>
<dbReference type="GeneID" id="74948834"/>
<dbReference type="InterPro" id="IPR050375">
    <property type="entry name" value="MFS_TsgA-like"/>
</dbReference>
<feature type="transmembrane region" description="Helical" evidence="11">
    <location>
        <begin position="302"/>
        <end position="321"/>
    </location>
</feature>
<dbReference type="Gene3D" id="1.20.1250.20">
    <property type="entry name" value="MFS general substrate transporter like domains"/>
    <property type="match status" value="2"/>
</dbReference>
<evidence type="ECO:0000313" key="13">
    <source>
        <dbReference type="EMBL" id="MEX3173738.1"/>
    </source>
</evidence>
<dbReference type="InterPro" id="IPR036259">
    <property type="entry name" value="MFS_trans_sf"/>
</dbReference>
<dbReference type="InterPro" id="IPR005275">
    <property type="entry name" value="Lfuc_symporter_FucP"/>
</dbReference>
<keyword evidence="16" id="KW-1185">Reference proteome</keyword>
<evidence type="ECO:0000256" key="9">
    <source>
        <dbReference type="ARBA" id="ARBA00022989"/>
    </source>
</evidence>
<feature type="transmembrane region" description="Helical" evidence="11">
    <location>
        <begin position="235"/>
        <end position="260"/>
    </location>
</feature>
<dbReference type="NCBIfam" id="TIGR00885">
    <property type="entry name" value="fucP"/>
    <property type="match status" value="1"/>
</dbReference>
<proteinExistence type="inferred from homology"/>
<evidence type="ECO:0000256" key="6">
    <source>
        <dbReference type="ARBA" id="ARBA00022519"/>
    </source>
</evidence>
<keyword evidence="8 11" id="KW-0812">Transmembrane</keyword>
<dbReference type="SUPFAM" id="SSF103473">
    <property type="entry name" value="MFS general substrate transporter"/>
    <property type="match status" value="1"/>
</dbReference>
<feature type="transmembrane region" description="Helical" evidence="11">
    <location>
        <begin position="360"/>
        <end position="380"/>
    </location>
</feature>
<dbReference type="InterPro" id="IPR020846">
    <property type="entry name" value="MFS_dom"/>
</dbReference>
<dbReference type="GO" id="GO:0005354">
    <property type="term" value="F:galactose transmembrane transporter activity"/>
    <property type="evidence" value="ECO:0007669"/>
    <property type="project" value="InterPro"/>
</dbReference>
<name>A0A2X2HJX5_9GAMM</name>
<dbReference type="GO" id="GO:0015535">
    <property type="term" value="F:fucose:proton symporter activity"/>
    <property type="evidence" value="ECO:0007669"/>
    <property type="project" value="InterPro"/>
</dbReference>
<keyword evidence="6" id="KW-0997">Cell inner membrane</keyword>
<dbReference type="InterPro" id="IPR011701">
    <property type="entry name" value="MFS"/>
</dbReference>
<evidence type="ECO:0000313" key="15">
    <source>
        <dbReference type="Proteomes" id="UP000255529"/>
    </source>
</evidence>
<dbReference type="GO" id="GO:1904659">
    <property type="term" value="P:D-glucose transmembrane transport"/>
    <property type="evidence" value="ECO:0007669"/>
    <property type="project" value="InterPro"/>
</dbReference>
<dbReference type="CDD" id="cd17394">
    <property type="entry name" value="MFS_FucP_like"/>
    <property type="match status" value="1"/>
</dbReference>
<evidence type="ECO:0000256" key="1">
    <source>
        <dbReference type="ARBA" id="ARBA00003321"/>
    </source>
</evidence>
<comment type="similarity">
    <text evidence="3">Belongs to the major facilitator superfamily. FHS transporter (TC 2.A.1.7) family.</text>
</comment>
<evidence type="ECO:0000256" key="7">
    <source>
        <dbReference type="ARBA" id="ARBA00022597"/>
    </source>
</evidence>
<evidence type="ECO:0000256" key="3">
    <source>
        <dbReference type="ARBA" id="ARBA00009120"/>
    </source>
</evidence>
<dbReference type="PANTHER" id="PTHR43702:SF3">
    <property type="entry name" value="PROTEIN TSGA"/>
    <property type="match status" value="1"/>
</dbReference>
<evidence type="ECO:0000256" key="10">
    <source>
        <dbReference type="ARBA" id="ARBA00023136"/>
    </source>
</evidence>
<evidence type="ECO:0000313" key="14">
    <source>
        <dbReference type="EMBL" id="SUI55375.1"/>
    </source>
</evidence>
<dbReference type="NCBIfam" id="TIGR01272">
    <property type="entry name" value="gluP"/>
    <property type="match status" value="1"/>
</dbReference>
<reference evidence="14 15" key="1">
    <citation type="submission" date="2018-06" db="EMBL/GenBank/DDBJ databases">
        <authorList>
            <consortium name="Pathogen Informatics"/>
            <person name="Doyle S."/>
        </authorList>
    </citation>
    <scope>NUCLEOTIDE SEQUENCE [LARGE SCALE GENOMIC DNA]</scope>
    <source>
        <strain evidence="14 15">NCTC11544</strain>
    </source>
</reference>
<feature type="transmembrane region" description="Helical" evidence="11">
    <location>
        <begin position="20"/>
        <end position="41"/>
    </location>
</feature>
<dbReference type="Proteomes" id="UP000255529">
    <property type="component" value="Unassembled WGS sequence"/>
</dbReference>
<dbReference type="PANTHER" id="PTHR43702">
    <property type="entry name" value="L-FUCOSE-PROTON SYMPORTER"/>
    <property type="match status" value="1"/>
</dbReference>
<feature type="transmembrane region" description="Helical" evidence="11">
    <location>
        <begin position="386"/>
        <end position="404"/>
    </location>
</feature>
<accession>A0A2X2HJX5</accession>
<organism evidence="14 15">
    <name type="scientific">Serratia quinivorans</name>
    <dbReference type="NCBI Taxonomy" id="137545"/>
    <lineage>
        <taxon>Bacteria</taxon>
        <taxon>Pseudomonadati</taxon>
        <taxon>Pseudomonadota</taxon>
        <taxon>Gammaproteobacteria</taxon>
        <taxon>Enterobacterales</taxon>
        <taxon>Yersiniaceae</taxon>
        <taxon>Serratia</taxon>
    </lineage>
</organism>
<dbReference type="GO" id="GO:0055056">
    <property type="term" value="F:D-glucose transmembrane transporter activity"/>
    <property type="evidence" value="ECO:0007669"/>
    <property type="project" value="InterPro"/>
</dbReference>
<feature type="transmembrane region" description="Helical" evidence="11">
    <location>
        <begin position="327"/>
        <end position="348"/>
    </location>
</feature>
<dbReference type="InterPro" id="IPR005964">
    <property type="entry name" value="Glc/Gal_transptr_bac"/>
</dbReference>
<dbReference type="Proteomes" id="UP001558101">
    <property type="component" value="Unassembled WGS sequence"/>
</dbReference>
<feature type="transmembrane region" description="Helical" evidence="11">
    <location>
        <begin position="88"/>
        <end position="109"/>
    </location>
</feature>
<comment type="function">
    <text evidence="1">Intake of glucose and galactose.</text>
</comment>
<reference evidence="13 16" key="2">
    <citation type="submission" date="2024-07" db="EMBL/GenBank/DDBJ databases">
        <title>Genomes of novel Serratia strains from suburban soil.</title>
        <authorList>
            <person name="Markert E.X."/>
            <person name="Severe K."/>
            <person name="Severe L."/>
            <person name="Twing K.I."/>
            <person name="Ward L.M."/>
        </authorList>
    </citation>
    <scope>NUCLEOTIDE SEQUENCE [LARGE SCALE GENOMIC DNA]</scope>
    <source>
        <strain evidence="13 16">3C-UT</strain>
    </source>
</reference>
<dbReference type="GO" id="GO:0005886">
    <property type="term" value="C:plasma membrane"/>
    <property type="evidence" value="ECO:0007669"/>
    <property type="project" value="UniProtKB-SubCell"/>
</dbReference>
<sequence>MLAEKTAAPPQVGAKATANLRWAFILVTSLFFMWGLSYGLLDVLNKHFQETLHVTKAQSGLLQAAYFGAYFLVALPAGYFMDKKGYKAGILIGLCLYALGALLFVPAASANSFGMFLFALFVIACGLGCLETAANPYATVLGDAKGAERRLNLSQSFNGLGQFIGPMIGGTLFFSATQGAGSGDQSAVKMTYVAIAVLVLLIAFLFSRTRLPDIREEEQPEHGEIAQGLWQHKHFVGGVITQFFYVAAQVGVGAFFINYATEHWSDVSNQSASYLLSIAMICFMVGRFFSTWLMGRVKPATLLMVYSLVNIVLCGVVMLSMDGISVVALIAVFFFMSIMFPTIFALGVKNMGKHTKRASSFMIMAIVGGAIMPYFMGALADRYSTALSYCLPLLCFAVVFAYGLQQRRR</sequence>
<feature type="transmembrane region" description="Helical" evidence="11">
    <location>
        <begin position="272"/>
        <end position="290"/>
    </location>
</feature>
<protein>
    <submittedName>
        <fullName evidence="14">L-fucose permease</fullName>
    </submittedName>
    <submittedName>
        <fullName evidence="13">L-fucose:H+ symporter permease</fullName>
    </submittedName>
</protein>
<dbReference type="PROSITE" id="PS50850">
    <property type="entry name" value="MFS"/>
    <property type="match status" value="1"/>
</dbReference>
<feature type="transmembrane region" description="Helical" evidence="11">
    <location>
        <begin position="61"/>
        <end position="81"/>
    </location>
</feature>
<dbReference type="EMBL" id="UGYN01000002">
    <property type="protein sequence ID" value="SUI55375.1"/>
    <property type="molecule type" value="Genomic_DNA"/>
</dbReference>
<dbReference type="RefSeq" id="WP_112363126.1">
    <property type="nucleotide sequence ID" value="NZ_CAMIRF010000007.1"/>
</dbReference>
<dbReference type="Pfam" id="PF07690">
    <property type="entry name" value="MFS_1"/>
    <property type="match status" value="1"/>
</dbReference>
<dbReference type="EMBL" id="JBFQXQ010000002">
    <property type="protein sequence ID" value="MEX3173738.1"/>
    <property type="molecule type" value="Genomic_DNA"/>
</dbReference>
<keyword evidence="4" id="KW-0813">Transport</keyword>
<gene>
    <name evidence="14" type="primary">fucP</name>
    <name evidence="13" type="ORF">AB4M04_16825</name>
    <name evidence="14" type="ORF">NCTC11544_01704</name>
</gene>
<evidence type="ECO:0000256" key="8">
    <source>
        <dbReference type="ARBA" id="ARBA00022692"/>
    </source>
</evidence>
<feature type="transmembrane region" description="Helical" evidence="11">
    <location>
        <begin position="115"/>
        <end position="138"/>
    </location>
</feature>
<keyword evidence="7" id="KW-0762">Sugar transport</keyword>
<feature type="domain" description="Major facilitator superfamily (MFS) profile" evidence="12">
    <location>
        <begin position="23"/>
        <end position="409"/>
    </location>
</feature>
<keyword evidence="10 11" id="KW-0472">Membrane</keyword>
<comment type="subcellular location">
    <subcellularLocation>
        <location evidence="2">Cell inner membrane</location>
        <topology evidence="2">Multi-pass membrane protein</topology>
    </subcellularLocation>
</comment>
<evidence type="ECO:0000259" key="12">
    <source>
        <dbReference type="PROSITE" id="PS50850"/>
    </source>
</evidence>
<keyword evidence="5" id="KW-1003">Cell membrane</keyword>
<feature type="transmembrane region" description="Helical" evidence="11">
    <location>
        <begin position="187"/>
        <end position="206"/>
    </location>
</feature>
<dbReference type="AlphaFoldDB" id="A0A2X2HJX5"/>